<organism evidence="2 3">
    <name type="scientific">Pseudomonas paralactis</name>
    <dbReference type="NCBI Taxonomy" id="1615673"/>
    <lineage>
        <taxon>Bacteria</taxon>
        <taxon>Pseudomonadati</taxon>
        <taxon>Pseudomonadota</taxon>
        <taxon>Gammaproteobacteria</taxon>
        <taxon>Pseudomonadales</taxon>
        <taxon>Pseudomonadaceae</taxon>
        <taxon>Pseudomonas</taxon>
    </lineage>
</organism>
<accession>A0A0R3APN9</accession>
<name>A0A0R3APN9_9PSED</name>
<dbReference type="EMBL" id="JYLN01000001">
    <property type="protein sequence ID" value="KRP75221.1"/>
    <property type="molecule type" value="Genomic_DNA"/>
</dbReference>
<evidence type="ECO:0000313" key="2">
    <source>
        <dbReference type="EMBL" id="KRP75221.1"/>
    </source>
</evidence>
<sequence length="285" mass="32485">MSRPADSNSALHPFPKTMGRVQWAEKSSNNERTLEGWALPLHLSEYNNQYWVKLTLQSPDTQQSLLLKIPCDSISTSPNKSLKQTPKAFAHVYIQGANNNAPETEERIKPVGDIEVTVDESTGNTTLNFEGSFTDTASELCEIKCRCEWPGTTLNSQRSVFKWTEGQTQYKTEGWLAYSNSSKAWYLTGEEGEWGTPQYREWAIYIYCDDENEQIIDETFKNGDEKSNFYYAPFGGGTYEDEYNVTLTLTQQPLRCEATFKNKIRDRVEMTNGTFQPIKDPTPPS</sequence>
<gene>
    <name evidence="2" type="ORF">TX23_03305</name>
</gene>
<reference evidence="2 3" key="1">
    <citation type="submission" date="2015-02" db="EMBL/GenBank/DDBJ databases">
        <title>Two Pseudomonas sp. nov., isolated from raw milk.</title>
        <authorList>
            <person name="Wenning M."/>
            <person name="von Neubeck M."/>
            <person name="Huptas C."/>
            <person name="Scherer S."/>
        </authorList>
    </citation>
    <scope>NUCLEOTIDE SEQUENCE [LARGE SCALE GENOMIC DNA]</scope>
    <source>
        <strain evidence="2 3">DSM 29164</strain>
    </source>
</reference>
<dbReference type="OrthoDB" id="6936066at2"/>
<evidence type="ECO:0000256" key="1">
    <source>
        <dbReference type="SAM" id="MobiDB-lite"/>
    </source>
</evidence>
<protein>
    <submittedName>
        <fullName evidence="2">Uncharacterized protein</fullName>
    </submittedName>
</protein>
<dbReference type="RefSeq" id="WP_057700993.1">
    <property type="nucleotide sequence ID" value="NZ_JYLN01000001.1"/>
</dbReference>
<comment type="caution">
    <text evidence="2">The sequence shown here is derived from an EMBL/GenBank/DDBJ whole genome shotgun (WGS) entry which is preliminary data.</text>
</comment>
<proteinExistence type="predicted"/>
<feature type="region of interest" description="Disordered" evidence="1">
    <location>
        <begin position="1"/>
        <end position="27"/>
    </location>
</feature>
<dbReference type="AlphaFoldDB" id="A0A0R3APN9"/>
<feature type="compositionally biased region" description="Polar residues" evidence="1">
    <location>
        <begin position="1"/>
        <end position="10"/>
    </location>
</feature>
<dbReference type="Proteomes" id="UP000050852">
    <property type="component" value="Unassembled WGS sequence"/>
</dbReference>
<evidence type="ECO:0000313" key="3">
    <source>
        <dbReference type="Proteomes" id="UP000050852"/>
    </source>
</evidence>
<dbReference type="PATRIC" id="fig|1615673.3.peg.1594"/>